<dbReference type="CDD" id="cd00154">
    <property type="entry name" value="Rab"/>
    <property type="match status" value="1"/>
</dbReference>
<dbReference type="SMART" id="SM00174">
    <property type="entry name" value="RHO"/>
    <property type="match status" value="1"/>
</dbReference>
<dbReference type="PANTHER" id="PTHR47978">
    <property type="match status" value="1"/>
</dbReference>
<dbReference type="SMART" id="SM00175">
    <property type="entry name" value="RAB"/>
    <property type="match status" value="1"/>
</dbReference>
<sequence length="193" mass="21701">MKSTSRKVIVVGSSGVGKTSLISSFIGNAFKDSLYPTVSPSYLLKTITIDEKHEVDLNIWDTAGQEQYQDIGRAFYHGSDVGIVCFDNKESDMLSVPTWIDRIREQVQNCCIFLAATKYDLISQDEDLVSKINSFANETVQKYKLAGFYMTSAKEKIGIEEMFDEIAKIELTNRETVDPVDVNDKEHDKGCKC</sequence>
<reference evidence="2 3" key="1">
    <citation type="submission" date="2024-04" db="EMBL/GenBank/DDBJ databases">
        <title>Tritrichomonas musculus Genome.</title>
        <authorList>
            <person name="Alves-Ferreira E."/>
            <person name="Grigg M."/>
            <person name="Lorenzi H."/>
            <person name="Galac M."/>
        </authorList>
    </citation>
    <scope>NUCLEOTIDE SEQUENCE [LARGE SCALE GENOMIC DNA]</scope>
    <source>
        <strain evidence="2 3">EAF2021</strain>
    </source>
</reference>
<protein>
    <recommendedName>
        <fullName evidence="4">Small GTP-binding protein</fullName>
    </recommendedName>
</protein>
<dbReference type="InterPro" id="IPR027417">
    <property type="entry name" value="P-loop_NTPase"/>
</dbReference>
<name>A0ABR2IYA9_9EUKA</name>
<gene>
    <name evidence="2" type="ORF">M9Y10_008384</name>
</gene>
<dbReference type="PRINTS" id="PR00449">
    <property type="entry name" value="RASTRNSFRMNG"/>
</dbReference>
<dbReference type="Gene3D" id="3.40.50.300">
    <property type="entry name" value="P-loop containing nucleotide triphosphate hydrolases"/>
    <property type="match status" value="1"/>
</dbReference>
<dbReference type="PROSITE" id="PS51419">
    <property type="entry name" value="RAB"/>
    <property type="match status" value="1"/>
</dbReference>
<dbReference type="InterPro" id="IPR001806">
    <property type="entry name" value="Small_GTPase"/>
</dbReference>
<dbReference type="SMART" id="SM00173">
    <property type="entry name" value="RAS"/>
    <property type="match status" value="1"/>
</dbReference>
<comment type="caution">
    <text evidence="2">The sequence shown here is derived from an EMBL/GenBank/DDBJ whole genome shotgun (WGS) entry which is preliminary data.</text>
</comment>
<dbReference type="Proteomes" id="UP001470230">
    <property type="component" value="Unassembled WGS sequence"/>
</dbReference>
<keyword evidence="3" id="KW-1185">Reference proteome</keyword>
<accession>A0ABR2IYA9</accession>
<dbReference type="SUPFAM" id="SSF52540">
    <property type="entry name" value="P-loop containing nucleoside triphosphate hydrolases"/>
    <property type="match status" value="1"/>
</dbReference>
<evidence type="ECO:0000256" key="1">
    <source>
        <dbReference type="ARBA" id="ARBA00022741"/>
    </source>
</evidence>
<evidence type="ECO:0000313" key="2">
    <source>
        <dbReference type="EMBL" id="KAK8870501.1"/>
    </source>
</evidence>
<keyword evidence="1" id="KW-0547">Nucleotide-binding</keyword>
<dbReference type="Pfam" id="PF00071">
    <property type="entry name" value="Ras"/>
    <property type="match status" value="1"/>
</dbReference>
<dbReference type="PROSITE" id="PS51421">
    <property type="entry name" value="RAS"/>
    <property type="match status" value="1"/>
</dbReference>
<organism evidence="2 3">
    <name type="scientific">Tritrichomonas musculus</name>
    <dbReference type="NCBI Taxonomy" id="1915356"/>
    <lineage>
        <taxon>Eukaryota</taxon>
        <taxon>Metamonada</taxon>
        <taxon>Parabasalia</taxon>
        <taxon>Tritrichomonadida</taxon>
        <taxon>Tritrichomonadidae</taxon>
        <taxon>Tritrichomonas</taxon>
    </lineage>
</organism>
<dbReference type="InterPro" id="IPR005225">
    <property type="entry name" value="Small_GTP-bd"/>
</dbReference>
<proteinExistence type="predicted"/>
<dbReference type="NCBIfam" id="TIGR00231">
    <property type="entry name" value="small_GTP"/>
    <property type="match status" value="1"/>
</dbReference>
<evidence type="ECO:0008006" key="4">
    <source>
        <dbReference type="Google" id="ProtNLM"/>
    </source>
</evidence>
<dbReference type="EMBL" id="JAPFFF010000014">
    <property type="protein sequence ID" value="KAK8870501.1"/>
    <property type="molecule type" value="Genomic_DNA"/>
</dbReference>
<evidence type="ECO:0000313" key="3">
    <source>
        <dbReference type="Proteomes" id="UP001470230"/>
    </source>
</evidence>